<feature type="signal peptide" evidence="2">
    <location>
        <begin position="1"/>
        <end position="20"/>
    </location>
</feature>
<proteinExistence type="predicted"/>
<organism evidence="3 4">
    <name type="scientific">Acropora cervicornis</name>
    <name type="common">Staghorn coral</name>
    <dbReference type="NCBI Taxonomy" id="6130"/>
    <lineage>
        <taxon>Eukaryota</taxon>
        <taxon>Metazoa</taxon>
        <taxon>Cnidaria</taxon>
        <taxon>Anthozoa</taxon>
        <taxon>Hexacorallia</taxon>
        <taxon>Scleractinia</taxon>
        <taxon>Astrocoeniina</taxon>
        <taxon>Acroporidae</taxon>
        <taxon>Acropora</taxon>
    </lineage>
</organism>
<gene>
    <name evidence="3" type="ORF">P5673_012667</name>
</gene>
<keyword evidence="2" id="KW-0732">Signal</keyword>
<reference evidence="3" key="2">
    <citation type="journal article" date="2023" name="Science">
        <title>Genomic signatures of disease resistance in endangered staghorn corals.</title>
        <authorList>
            <person name="Vollmer S.V."/>
            <person name="Selwyn J.D."/>
            <person name="Despard B.A."/>
            <person name="Roesel C.L."/>
        </authorList>
    </citation>
    <scope>NUCLEOTIDE SEQUENCE</scope>
    <source>
        <strain evidence="3">K2</strain>
    </source>
</reference>
<dbReference type="InterPro" id="IPR045860">
    <property type="entry name" value="Snake_toxin-like_sf"/>
</dbReference>
<name>A0AAD9V724_ACRCE</name>
<feature type="compositionally biased region" description="Polar residues" evidence="1">
    <location>
        <begin position="131"/>
        <end position="140"/>
    </location>
</feature>
<evidence type="ECO:0000256" key="2">
    <source>
        <dbReference type="SAM" id="SignalP"/>
    </source>
</evidence>
<protein>
    <submittedName>
        <fullName evidence="3">Uncharacterized protein</fullName>
    </submittedName>
</protein>
<dbReference type="SUPFAM" id="SSF57302">
    <property type="entry name" value="Snake toxin-like"/>
    <property type="match status" value="1"/>
</dbReference>
<feature type="compositionally biased region" description="Low complexity" evidence="1">
    <location>
        <begin position="141"/>
        <end position="154"/>
    </location>
</feature>
<evidence type="ECO:0000313" key="4">
    <source>
        <dbReference type="Proteomes" id="UP001249851"/>
    </source>
</evidence>
<accession>A0AAD9V724</accession>
<dbReference type="Gene3D" id="2.10.60.10">
    <property type="entry name" value="CD59"/>
    <property type="match status" value="1"/>
</dbReference>
<feature type="chain" id="PRO_5042286545" evidence="2">
    <location>
        <begin position="21"/>
        <end position="188"/>
    </location>
</feature>
<dbReference type="AlphaFoldDB" id="A0AAD9V724"/>
<dbReference type="EMBL" id="JARQWQ010000024">
    <property type="protein sequence ID" value="KAK2563688.1"/>
    <property type="molecule type" value="Genomic_DNA"/>
</dbReference>
<evidence type="ECO:0000313" key="3">
    <source>
        <dbReference type="EMBL" id="KAK2563688.1"/>
    </source>
</evidence>
<evidence type="ECO:0000256" key="1">
    <source>
        <dbReference type="SAM" id="MobiDB-lite"/>
    </source>
</evidence>
<comment type="caution">
    <text evidence="3">The sequence shown here is derived from an EMBL/GenBank/DDBJ whole genome shotgun (WGS) entry which is preliminary data.</text>
</comment>
<keyword evidence="4" id="KW-1185">Reference proteome</keyword>
<reference evidence="3" key="1">
    <citation type="journal article" date="2023" name="G3 (Bethesda)">
        <title>Whole genome assembly and annotation of the endangered Caribbean coral Acropora cervicornis.</title>
        <authorList>
            <person name="Selwyn J.D."/>
            <person name="Vollmer S.V."/>
        </authorList>
    </citation>
    <scope>NUCLEOTIDE SEQUENCE</scope>
    <source>
        <strain evidence="3">K2</strain>
    </source>
</reference>
<feature type="region of interest" description="Disordered" evidence="1">
    <location>
        <begin position="131"/>
        <end position="158"/>
    </location>
</feature>
<sequence length="188" mass="20154">MKVLFICTLIIFLALTAVGGLKCYGCSSGATLRDCLSNPSSITCTDGVGFDRCAFVQMHVTTNDSQQIAYLEKECGVSSLCSQQALLCDTKNASFIKRGDVMHGCMFRCCDTDFCNTGDLNLPTPTSWTPAFTPDNPTNSTANNTIITPDDTTIGSEPTSRPEYCATCTVNRPLSLPVVAIIAFLSFA</sequence>
<dbReference type="Proteomes" id="UP001249851">
    <property type="component" value="Unassembled WGS sequence"/>
</dbReference>